<proteinExistence type="evidence at transcript level"/>
<evidence type="ECO:0000313" key="1">
    <source>
        <dbReference type="EMBL" id="CAA04780.1"/>
    </source>
</evidence>
<organism evidence="1">
    <name type="scientific">Zea mays</name>
    <name type="common">Maize</name>
    <dbReference type="NCBI Taxonomy" id="4577"/>
    <lineage>
        <taxon>Eukaryota</taxon>
        <taxon>Viridiplantae</taxon>
        <taxon>Streptophyta</taxon>
        <taxon>Embryophyta</taxon>
        <taxon>Tracheophyta</taxon>
        <taxon>Spermatophyta</taxon>
        <taxon>Magnoliopsida</taxon>
        <taxon>Liliopsida</taxon>
        <taxon>Poales</taxon>
        <taxon>Poaceae</taxon>
        <taxon>PACMAD clade</taxon>
        <taxon>Panicoideae</taxon>
        <taxon>Andropogonodae</taxon>
        <taxon>Andropogoneae</taxon>
        <taxon>Tripsacinae</taxon>
        <taxon>Zea</taxon>
    </lineage>
</organism>
<name>O24576_MAIZE</name>
<dbReference type="AlphaFoldDB" id="O24576"/>
<accession>O24576</accession>
<dbReference type="EMBL" id="AJ001485">
    <property type="protein sequence ID" value="CAA04780.1"/>
    <property type="molecule type" value="mRNA"/>
</dbReference>
<protein>
    <submittedName>
        <fullName evidence="1">Putative 54 aa polypeptide</fullName>
    </submittedName>
</protein>
<gene>
    <name evidence="1" type="primary">AS-ZmSLR</name>
</gene>
<sequence>MSCVGRKVFVGESKLCHTVLPPESSMTRFPVFRSRARWTPVKLLPSARHTAASS</sequence>
<reference evidence="1" key="1">
    <citation type="journal article" date="2000" name="J. Biol. Chem.">
        <title>Multiple S gene family members including natural antisense transcripts are differentially expressed during development of maize flowers.</title>
        <authorList>
            <person name="Ansaldi R."/>
            <person name="Chaboud A."/>
            <person name="Dumas C."/>
        </authorList>
    </citation>
    <scope>NUCLEOTIDE SEQUENCE</scope>
    <source>
        <tissue evidence="1">Mature silk</tissue>
    </source>
</reference>
<dbReference type="PIR" id="T03952">
    <property type="entry name" value="T03952"/>
</dbReference>